<proteinExistence type="inferred from homology"/>
<dbReference type="GO" id="GO:0006457">
    <property type="term" value="P:protein folding"/>
    <property type="evidence" value="ECO:0007669"/>
    <property type="project" value="InterPro"/>
</dbReference>
<dbReference type="InterPro" id="IPR036869">
    <property type="entry name" value="J_dom_sf"/>
</dbReference>
<feature type="transmembrane region" description="Helical" evidence="7">
    <location>
        <begin position="221"/>
        <end position="240"/>
    </location>
</feature>
<evidence type="ECO:0000313" key="11">
    <source>
        <dbReference type="Proteomes" id="UP000326759"/>
    </source>
</evidence>
<evidence type="ECO:0000256" key="3">
    <source>
        <dbReference type="ARBA" id="ARBA00022989"/>
    </source>
</evidence>
<evidence type="ECO:0000256" key="5">
    <source>
        <dbReference type="ARBA" id="ARBA00023186"/>
    </source>
</evidence>
<evidence type="ECO:0000259" key="9">
    <source>
        <dbReference type="PROSITE" id="PS50076"/>
    </source>
</evidence>
<protein>
    <submittedName>
        <fullName evidence="10">DnaJ-like protein subfamily C member 25</fullName>
    </submittedName>
</protein>
<sequence>MKRLKYILFLVQICFLTLGNCNFVENYYCGEDNCYDLLQLTRDASKNDIKRAFRSIASKTHPDKFQDLEDKKIAEERFLKLQTAYDILRDEEARADYDYMLDHPDQFYMNYYRAWRRRHAPNVDVRIVIAVTISLISLVQYYNGWVKYEEAIKYFTTVPKYRIRATELAKQEGLLNAEKKRVKGISKEQQKQQEEKIIRSIIESKMDIRGVYAKPTYKDILWVQLFLLPYWLFQYVSWYIRWIWKFWLNKEEYGEEEMFYIIRKNMKMSQGQFDALEDHVKEDYLRKELWVQEKFKVWKEERDYEVKAKLAQSGRYKAYRRYMKANGPGRIYFDDS</sequence>
<keyword evidence="2 7" id="KW-0812">Transmembrane</keyword>
<feature type="chain" id="PRO_5024341949" evidence="8">
    <location>
        <begin position="20"/>
        <end position="336"/>
    </location>
</feature>
<dbReference type="PANTHER" id="PTHR44176">
    <property type="entry name" value="DNAJ HOMOLOG SUBFAMILY C MEMBER 25"/>
    <property type="match status" value="1"/>
</dbReference>
<dbReference type="SMART" id="SM00271">
    <property type="entry name" value="DnaJ"/>
    <property type="match status" value="1"/>
</dbReference>
<evidence type="ECO:0000256" key="6">
    <source>
        <dbReference type="ARBA" id="ARBA00024193"/>
    </source>
</evidence>
<name>A0A5N5SLA9_9CRUS</name>
<keyword evidence="8" id="KW-0732">Signal</keyword>
<evidence type="ECO:0000313" key="10">
    <source>
        <dbReference type="EMBL" id="KAB7494480.1"/>
    </source>
</evidence>
<evidence type="ECO:0000256" key="4">
    <source>
        <dbReference type="ARBA" id="ARBA00023136"/>
    </source>
</evidence>
<comment type="subcellular location">
    <subcellularLocation>
        <location evidence="1">Membrane</location>
        <topology evidence="1">Multi-pass membrane protein</topology>
    </subcellularLocation>
</comment>
<dbReference type="Gene3D" id="1.10.287.110">
    <property type="entry name" value="DnaJ domain"/>
    <property type="match status" value="1"/>
</dbReference>
<evidence type="ECO:0000256" key="1">
    <source>
        <dbReference type="ARBA" id="ARBA00004141"/>
    </source>
</evidence>
<evidence type="ECO:0000256" key="7">
    <source>
        <dbReference type="SAM" id="Phobius"/>
    </source>
</evidence>
<dbReference type="PRINTS" id="PR00625">
    <property type="entry name" value="JDOMAIN"/>
</dbReference>
<dbReference type="InterPro" id="IPR001623">
    <property type="entry name" value="DnaJ_domain"/>
</dbReference>
<dbReference type="PANTHER" id="PTHR44176:SF1">
    <property type="entry name" value="DNAJ HOMOLOG SUBFAMILY C MEMBER 25"/>
    <property type="match status" value="1"/>
</dbReference>
<keyword evidence="4 7" id="KW-0472">Membrane</keyword>
<keyword evidence="11" id="KW-1185">Reference proteome</keyword>
<dbReference type="Pfam" id="PF00226">
    <property type="entry name" value="DnaJ"/>
    <property type="match status" value="1"/>
</dbReference>
<feature type="domain" description="J" evidence="9">
    <location>
        <begin position="33"/>
        <end position="101"/>
    </location>
</feature>
<dbReference type="SUPFAM" id="SSF46565">
    <property type="entry name" value="Chaperone J-domain"/>
    <property type="match status" value="1"/>
</dbReference>
<organism evidence="10 11">
    <name type="scientific">Armadillidium nasatum</name>
    <dbReference type="NCBI Taxonomy" id="96803"/>
    <lineage>
        <taxon>Eukaryota</taxon>
        <taxon>Metazoa</taxon>
        <taxon>Ecdysozoa</taxon>
        <taxon>Arthropoda</taxon>
        <taxon>Crustacea</taxon>
        <taxon>Multicrustacea</taxon>
        <taxon>Malacostraca</taxon>
        <taxon>Eumalacostraca</taxon>
        <taxon>Peracarida</taxon>
        <taxon>Isopoda</taxon>
        <taxon>Oniscidea</taxon>
        <taxon>Crinocheta</taxon>
        <taxon>Armadillidiidae</taxon>
        <taxon>Armadillidium</taxon>
    </lineage>
</organism>
<reference evidence="10 11" key="1">
    <citation type="journal article" date="2019" name="PLoS Biol.">
        <title>Sex chromosomes control vertical transmission of feminizing Wolbachia symbionts in an isopod.</title>
        <authorList>
            <person name="Becking T."/>
            <person name="Chebbi M.A."/>
            <person name="Giraud I."/>
            <person name="Moumen B."/>
            <person name="Laverre T."/>
            <person name="Caubet Y."/>
            <person name="Peccoud J."/>
            <person name="Gilbert C."/>
            <person name="Cordaux R."/>
        </authorList>
    </citation>
    <scope>NUCLEOTIDE SEQUENCE [LARGE SCALE GENOMIC DNA]</scope>
    <source>
        <strain evidence="10">ANa2</strain>
        <tissue evidence="10">Whole body excluding digestive tract and cuticle</tissue>
    </source>
</reference>
<dbReference type="EMBL" id="SEYY01024004">
    <property type="protein sequence ID" value="KAB7494480.1"/>
    <property type="molecule type" value="Genomic_DNA"/>
</dbReference>
<comment type="similarity">
    <text evidence="6">Belongs to the DNAJC25 family.</text>
</comment>
<feature type="signal peptide" evidence="8">
    <location>
        <begin position="1"/>
        <end position="19"/>
    </location>
</feature>
<evidence type="ECO:0000256" key="2">
    <source>
        <dbReference type="ARBA" id="ARBA00022692"/>
    </source>
</evidence>
<comment type="caution">
    <text evidence="10">The sequence shown here is derived from an EMBL/GenBank/DDBJ whole genome shotgun (WGS) entry which is preliminary data.</text>
</comment>
<dbReference type="CDD" id="cd06257">
    <property type="entry name" value="DnaJ"/>
    <property type="match status" value="1"/>
</dbReference>
<dbReference type="AlphaFoldDB" id="A0A5N5SLA9"/>
<accession>A0A5N5SLA9</accession>
<evidence type="ECO:0000256" key="8">
    <source>
        <dbReference type="SAM" id="SignalP"/>
    </source>
</evidence>
<keyword evidence="5" id="KW-0143">Chaperone</keyword>
<dbReference type="InterPro" id="IPR044632">
    <property type="entry name" value="DNAJC25-like"/>
</dbReference>
<keyword evidence="3 7" id="KW-1133">Transmembrane helix</keyword>
<dbReference type="Proteomes" id="UP000326759">
    <property type="component" value="Unassembled WGS sequence"/>
</dbReference>
<dbReference type="PROSITE" id="PS50076">
    <property type="entry name" value="DNAJ_2"/>
    <property type="match status" value="1"/>
</dbReference>
<dbReference type="GO" id="GO:0005789">
    <property type="term" value="C:endoplasmic reticulum membrane"/>
    <property type="evidence" value="ECO:0007669"/>
    <property type="project" value="TreeGrafter"/>
</dbReference>
<dbReference type="OrthoDB" id="270167at2759"/>
<gene>
    <name evidence="10" type="primary">dnajc25</name>
    <name evidence="10" type="ORF">Anas_01684</name>
</gene>